<dbReference type="AlphaFoldDB" id="A0A380BJE5"/>
<dbReference type="EMBL" id="UGYW01000002">
    <property type="protein sequence ID" value="SUJ02298.1"/>
    <property type="molecule type" value="Genomic_DNA"/>
</dbReference>
<evidence type="ECO:0000313" key="1">
    <source>
        <dbReference type="EMBL" id="SUJ02298.1"/>
    </source>
</evidence>
<gene>
    <name evidence="1" type="ORF">NCTC11388_00963</name>
</gene>
<proteinExistence type="predicted"/>
<organism evidence="1 2">
    <name type="scientific">Sphingobacterium spiritivorum</name>
    <name type="common">Flavobacterium spiritivorum</name>
    <dbReference type="NCBI Taxonomy" id="258"/>
    <lineage>
        <taxon>Bacteria</taxon>
        <taxon>Pseudomonadati</taxon>
        <taxon>Bacteroidota</taxon>
        <taxon>Sphingobacteriia</taxon>
        <taxon>Sphingobacteriales</taxon>
        <taxon>Sphingobacteriaceae</taxon>
        <taxon>Sphingobacterium</taxon>
    </lineage>
</organism>
<sequence>MIERDPATGKIIFNSSGTFNAVNSPDQKYLMRYENGTIRTDKQKDVFVERLVSVEFKDKEGNLIVVDASKTHVNGIPMSQFMANCNGLTFGDGEFFIDGYGAGQILADEYTELQGYDDRGSNPKEVPNHHVMTVGGSQPDDFWEPFHSASKRGDGYRNKNDINPIQENATRDEATNYVRYEKGSDGFNQIMNYIRKYFKKNETQNN</sequence>
<evidence type="ECO:0000313" key="2">
    <source>
        <dbReference type="Proteomes" id="UP000254893"/>
    </source>
</evidence>
<dbReference type="RefSeq" id="WP_258861979.1">
    <property type="nucleotide sequence ID" value="NZ_UGYW01000002.1"/>
</dbReference>
<name>A0A380BJE5_SPHSI</name>
<reference evidence="1 2" key="1">
    <citation type="submission" date="2018-06" db="EMBL/GenBank/DDBJ databases">
        <authorList>
            <consortium name="Pathogen Informatics"/>
            <person name="Doyle S."/>
        </authorList>
    </citation>
    <scope>NUCLEOTIDE SEQUENCE [LARGE SCALE GENOMIC DNA]</scope>
    <source>
        <strain evidence="1 2">NCTC11388</strain>
    </source>
</reference>
<dbReference type="Proteomes" id="UP000254893">
    <property type="component" value="Unassembled WGS sequence"/>
</dbReference>
<accession>A0A380BJE5</accession>
<protein>
    <submittedName>
        <fullName evidence="1">Uncharacterized protein</fullName>
    </submittedName>
</protein>